<evidence type="ECO:0000256" key="1">
    <source>
        <dbReference type="SAM" id="Phobius"/>
    </source>
</evidence>
<dbReference type="AlphaFoldDB" id="A0A939BVR6"/>
<reference evidence="2" key="1">
    <citation type="submission" date="2021-01" db="EMBL/GenBank/DDBJ databases">
        <title>YIM 132084 draft genome.</title>
        <authorList>
            <person name="An D."/>
        </authorList>
    </citation>
    <scope>NUCLEOTIDE SEQUENCE</scope>
    <source>
        <strain evidence="2">YIM 132084</strain>
    </source>
</reference>
<dbReference type="EMBL" id="JAERWK010000008">
    <property type="protein sequence ID" value="MBM9466793.1"/>
    <property type="molecule type" value="Genomic_DNA"/>
</dbReference>
<organism evidence="2 3">
    <name type="scientific">Nakamurella leprariae</name>
    <dbReference type="NCBI Taxonomy" id="2803911"/>
    <lineage>
        <taxon>Bacteria</taxon>
        <taxon>Bacillati</taxon>
        <taxon>Actinomycetota</taxon>
        <taxon>Actinomycetes</taxon>
        <taxon>Nakamurellales</taxon>
        <taxon>Nakamurellaceae</taxon>
        <taxon>Nakamurella</taxon>
    </lineage>
</organism>
<gene>
    <name evidence="2" type="ORF">JL106_05795</name>
</gene>
<feature type="transmembrane region" description="Helical" evidence="1">
    <location>
        <begin position="66"/>
        <end position="84"/>
    </location>
</feature>
<protein>
    <submittedName>
        <fullName evidence="2">ABC transporter permease</fullName>
    </submittedName>
</protein>
<dbReference type="PANTHER" id="PTHR37305:SF1">
    <property type="entry name" value="MEMBRANE PROTEIN"/>
    <property type="match status" value="1"/>
</dbReference>
<feature type="transmembrane region" description="Helical" evidence="1">
    <location>
        <begin position="233"/>
        <end position="251"/>
    </location>
</feature>
<keyword evidence="1" id="KW-1133">Transmembrane helix</keyword>
<feature type="transmembrane region" description="Helical" evidence="1">
    <location>
        <begin position="104"/>
        <end position="127"/>
    </location>
</feature>
<keyword evidence="1" id="KW-0812">Transmembrane</keyword>
<comment type="caution">
    <text evidence="2">The sequence shown here is derived from an EMBL/GenBank/DDBJ whole genome shotgun (WGS) entry which is preliminary data.</text>
</comment>
<dbReference type="Pfam" id="PF12730">
    <property type="entry name" value="ABC2_membrane_4"/>
    <property type="match status" value="1"/>
</dbReference>
<keyword evidence="3" id="KW-1185">Reference proteome</keyword>
<feature type="transmembrane region" description="Helical" evidence="1">
    <location>
        <begin position="158"/>
        <end position="183"/>
    </location>
</feature>
<sequence length="314" mass="33591">MSQVHDRSGRERFREHSTEVAVTAMETVGAKVPTSTSGAPAGFRSDHTLPVAVELRRQLRRRRTQLALVLMALLPIILVVAFAFDDGDTGGSVSLVDLATTSATNFAVVCLFFSASFLLIVVIALFFGDTIASEASWSSLRYLLAMPVPRIRLLRQKVIVAGLLSVAALLVLPVVAVVVGLIAYGGGPLATPVGEQLSFGTALLRLALILAFIAVQLAWVAGLALMLSVLTDAPLGAVGGAVLLSILSQILNQIEALGVIRDWLPTHYSFAWTGALVNPIRWDDMIRGGFISLLYAVVFATIAVVRFRRKDITS</sequence>
<evidence type="ECO:0000313" key="3">
    <source>
        <dbReference type="Proteomes" id="UP000663792"/>
    </source>
</evidence>
<accession>A0A939BVR6</accession>
<keyword evidence="1" id="KW-0472">Membrane</keyword>
<dbReference type="Proteomes" id="UP000663792">
    <property type="component" value="Unassembled WGS sequence"/>
</dbReference>
<dbReference type="PANTHER" id="PTHR37305">
    <property type="entry name" value="INTEGRAL MEMBRANE PROTEIN-RELATED"/>
    <property type="match status" value="1"/>
</dbReference>
<feature type="transmembrane region" description="Helical" evidence="1">
    <location>
        <begin position="203"/>
        <end position="226"/>
    </location>
</feature>
<dbReference type="RefSeq" id="WP_205259756.1">
    <property type="nucleotide sequence ID" value="NZ_JAERWK010000008.1"/>
</dbReference>
<name>A0A939BVR6_9ACTN</name>
<proteinExistence type="predicted"/>
<evidence type="ECO:0000313" key="2">
    <source>
        <dbReference type="EMBL" id="MBM9466793.1"/>
    </source>
</evidence>
<feature type="transmembrane region" description="Helical" evidence="1">
    <location>
        <begin position="285"/>
        <end position="305"/>
    </location>
</feature>